<evidence type="ECO:0000313" key="2">
    <source>
        <dbReference type="Proteomes" id="UP000186953"/>
    </source>
</evidence>
<accession>A0A1N6ZLK0</accession>
<dbReference type="EMBL" id="FTMA01000009">
    <property type="protein sequence ID" value="SIR27760.1"/>
    <property type="molecule type" value="Genomic_DNA"/>
</dbReference>
<organism evidence="1 2">
    <name type="scientific">Maribacter ulvicola</name>
    <dbReference type="NCBI Taxonomy" id="228959"/>
    <lineage>
        <taxon>Bacteria</taxon>
        <taxon>Pseudomonadati</taxon>
        <taxon>Bacteroidota</taxon>
        <taxon>Flavobacteriia</taxon>
        <taxon>Flavobacteriales</taxon>
        <taxon>Flavobacteriaceae</taxon>
        <taxon>Maribacter</taxon>
    </lineage>
</organism>
<dbReference type="OrthoDB" id="1149088at2"/>
<dbReference type="AlphaFoldDB" id="A0A1N6ZLK0"/>
<dbReference type="Pfam" id="PF22264">
    <property type="entry name" value="DUF6952"/>
    <property type="match status" value="1"/>
</dbReference>
<sequence>MRLPIIKLLTEFIEEKDSDFVLETIETLEALTELPSLKDEELDVIGELISNMYGAIEVANSIEQGTPKKDAMNQFMQRVLGSIDKS</sequence>
<dbReference type="Proteomes" id="UP000186953">
    <property type="component" value="Unassembled WGS sequence"/>
</dbReference>
<dbReference type="STRING" id="228959.SAMN05421797_10936"/>
<reference evidence="2" key="1">
    <citation type="submission" date="2017-01" db="EMBL/GenBank/DDBJ databases">
        <authorList>
            <person name="Varghese N."/>
            <person name="Submissions S."/>
        </authorList>
    </citation>
    <scope>NUCLEOTIDE SEQUENCE [LARGE SCALE GENOMIC DNA]</scope>
    <source>
        <strain evidence="2">DSM 15366</strain>
    </source>
</reference>
<gene>
    <name evidence="1" type="ORF">SAMN05421797_10936</name>
</gene>
<dbReference type="InterPro" id="IPR053810">
    <property type="entry name" value="DUF6952"/>
</dbReference>
<name>A0A1N6ZLK0_9FLAO</name>
<keyword evidence="2" id="KW-1185">Reference proteome</keyword>
<protein>
    <submittedName>
        <fullName evidence="1">Uncharacterized protein</fullName>
    </submittedName>
</protein>
<evidence type="ECO:0000313" key="1">
    <source>
        <dbReference type="EMBL" id="SIR27760.1"/>
    </source>
</evidence>
<proteinExistence type="predicted"/>
<dbReference type="RefSeq" id="WP_076550656.1">
    <property type="nucleotide sequence ID" value="NZ_FTMA01000009.1"/>
</dbReference>